<evidence type="ECO:0000313" key="2">
    <source>
        <dbReference type="EMBL" id="KAJ1684122.1"/>
    </source>
</evidence>
<dbReference type="GO" id="GO:0008289">
    <property type="term" value="F:lipid binding"/>
    <property type="evidence" value="ECO:0007669"/>
    <property type="project" value="UniProtKB-KW"/>
</dbReference>
<dbReference type="InterPro" id="IPR050270">
    <property type="entry name" value="DegV_domain_contain"/>
</dbReference>
<dbReference type="PANTHER" id="PTHR33434:SF2">
    <property type="entry name" value="FATTY ACID-BINDING PROTEIN TM_1468"/>
    <property type="match status" value="1"/>
</dbReference>
<proteinExistence type="predicted"/>
<keyword evidence="3" id="KW-1185">Reference proteome</keyword>
<dbReference type="InterPro" id="IPR043168">
    <property type="entry name" value="DegV_C"/>
</dbReference>
<sequence length="240" mass="24936">MRARVPVSTSRPSPELLLATYERLAGAGADHVVSVHLSAQMSGTYESAQVAARRCSVPVSVVDTGQVGMSTGFAVLAGARVRADGGDADAVVAAVRQRAASTTSLFYVDTLEHLRRGGRIGAASALLGSALSVKPILRVEHGLVCPLERQRTAARAVARLEQLAVEAADEDGEEVPVDVAVFHLAARERAAEVADALAERLEGRLEGRTPVLGELGAVLGAHVGPGTVAVSVSRRARSPR</sequence>
<reference evidence="2" key="1">
    <citation type="journal article" date="2022" name="Cell">
        <title>Repeat-based holocentromeres influence genome architecture and karyotype evolution.</title>
        <authorList>
            <person name="Hofstatter P.G."/>
            <person name="Thangavel G."/>
            <person name="Lux T."/>
            <person name="Neumann P."/>
            <person name="Vondrak T."/>
            <person name="Novak P."/>
            <person name="Zhang M."/>
            <person name="Costa L."/>
            <person name="Castellani M."/>
            <person name="Scott A."/>
            <person name="Toegelov H."/>
            <person name="Fuchs J."/>
            <person name="Mata-Sucre Y."/>
            <person name="Dias Y."/>
            <person name="Vanzela A.L.L."/>
            <person name="Huettel B."/>
            <person name="Almeida C.C.S."/>
            <person name="Simkova H."/>
            <person name="Souza G."/>
            <person name="Pedrosa-Harand A."/>
            <person name="Macas J."/>
            <person name="Mayer K.F.X."/>
            <person name="Houben A."/>
            <person name="Marques A."/>
        </authorList>
    </citation>
    <scope>NUCLEOTIDE SEQUENCE</scope>
    <source>
        <strain evidence="2">RhyBre1mFocal</strain>
    </source>
</reference>
<evidence type="ECO:0000256" key="1">
    <source>
        <dbReference type="ARBA" id="ARBA00023121"/>
    </source>
</evidence>
<dbReference type="PANTHER" id="PTHR33434">
    <property type="entry name" value="DEGV DOMAIN-CONTAINING PROTEIN DR_1986-RELATED"/>
    <property type="match status" value="1"/>
</dbReference>
<accession>A0A9Q0C0Q5</accession>
<gene>
    <name evidence="2" type="ORF">LUZ63_020691</name>
</gene>
<dbReference type="Gene3D" id="3.40.50.10170">
    <property type="match status" value="1"/>
</dbReference>
<keyword evidence="1" id="KW-0446">Lipid-binding</keyword>
<name>A0A9Q0C0Q5_9POAL</name>
<dbReference type="AlphaFoldDB" id="A0A9Q0C0Q5"/>
<comment type="caution">
    <text evidence="2">The sequence shown here is derived from an EMBL/GenBank/DDBJ whole genome shotgun (WGS) entry which is preliminary data.</text>
</comment>
<organism evidence="2 3">
    <name type="scientific">Rhynchospora breviuscula</name>
    <dbReference type="NCBI Taxonomy" id="2022672"/>
    <lineage>
        <taxon>Eukaryota</taxon>
        <taxon>Viridiplantae</taxon>
        <taxon>Streptophyta</taxon>
        <taxon>Embryophyta</taxon>
        <taxon>Tracheophyta</taxon>
        <taxon>Spermatophyta</taxon>
        <taxon>Magnoliopsida</taxon>
        <taxon>Liliopsida</taxon>
        <taxon>Poales</taxon>
        <taxon>Cyperaceae</taxon>
        <taxon>Cyperoideae</taxon>
        <taxon>Rhynchosporeae</taxon>
        <taxon>Rhynchospora</taxon>
    </lineage>
</organism>
<protein>
    <recommendedName>
        <fullName evidence="4">DegV family protein</fullName>
    </recommendedName>
</protein>
<dbReference type="Gene3D" id="3.30.1180.10">
    <property type="match status" value="1"/>
</dbReference>
<evidence type="ECO:0008006" key="4">
    <source>
        <dbReference type="Google" id="ProtNLM"/>
    </source>
</evidence>
<dbReference type="EMBL" id="JAMQYH010000043">
    <property type="protein sequence ID" value="KAJ1684122.1"/>
    <property type="molecule type" value="Genomic_DNA"/>
</dbReference>
<dbReference type="InterPro" id="IPR003797">
    <property type="entry name" value="DegV"/>
</dbReference>
<dbReference type="Pfam" id="PF02645">
    <property type="entry name" value="DegV"/>
    <property type="match status" value="1"/>
</dbReference>
<dbReference type="NCBIfam" id="TIGR00762">
    <property type="entry name" value="DegV"/>
    <property type="match status" value="1"/>
</dbReference>
<evidence type="ECO:0000313" key="3">
    <source>
        <dbReference type="Proteomes" id="UP001151287"/>
    </source>
</evidence>
<dbReference type="SUPFAM" id="SSF82549">
    <property type="entry name" value="DAK1/DegV-like"/>
    <property type="match status" value="1"/>
</dbReference>
<dbReference type="Proteomes" id="UP001151287">
    <property type="component" value="Unassembled WGS sequence"/>
</dbReference>
<dbReference type="PROSITE" id="PS51482">
    <property type="entry name" value="DEGV"/>
    <property type="match status" value="1"/>
</dbReference>